<proteinExistence type="predicted"/>
<name>A0ABQ2JYQ2_9ACTN</name>
<reference evidence="3" key="1">
    <citation type="journal article" date="2019" name="Int. J. Syst. Evol. Microbiol.">
        <title>The Global Catalogue of Microorganisms (GCM) 10K type strain sequencing project: providing services to taxonomists for standard genome sequencing and annotation.</title>
        <authorList>
            <consortium name="The Broad Institute Genomics Platform"/>
            <consortium name="The Broad Institute Genome Sequencing Center for Infectious Disease"/>
            <person name="Wu L."/>
            <person name="Ma J."/>
        </authorList>
    </citation>
    <scope>NUCLEOTIDE SEQUENCE [LARGE SCALE GENOMIC DNA]</scope>
    <source>
        <strain evidence="3">CGMCC 4.7323</strain>
    </source>
</reference>
<gene>
    <name evidence="2" type="ORF">GCM10012285_60260</name>
</gene>
<accession>A0ABQ2JYQ2</accession>
<comment type="caution">
    <text evidence="2">The sequence shown here is derived from an EMBL/GenBank/DDBJ whole genome shotgun (WGS) entry which is preliminary data.</text>
</comment>
<evidence type="ECO:0000313" key="2">
    <source>
        <dbReference type="EMBL" id="GGN61407.1"/>
    </source>
</evidence>
<keyword evidence="3" id="KW-1185">Reference proteome</keyword>
<sequence>MVYFSHRVSRWQAPNNRKPRTNGVTMTALLITPEADFVQLDLPADSKIQQAVKRAVMRCDRYDVVALTNTLDMWIDDEGLYNHPVNKVATAFAARFGFIWQNYHGPVLLTGGADVDGGTVPLTKDQVLAFLATLGEG</sequence>
<dbReference type="Pfam" id="PF12957">
    <property type="entry name" value="DUF3846"/>
    <property type="match status" value="1"/>
</dbReference>
<dbReference type="InterPro" id="IPR024559">
    <property type="entry name" value="DUF3846"/>
</dbReference>
<organism evidence="2 3">
    <name type="scientific">Streptomyces kronopolitis</name>
    <dbReference type="NCBI Taxonomy" id="1612435"/>
    <lineage>
        <taxon>Bacteria</taxon>
        <taxon>Bacillati</taxon>
        <taxon>Actinomycetota</taxon>
        <taxon>Actinomycetes</taxon>
        <taxon>Kitasatosporales</taxon>
        <taxon>Streptomycetaceae</taxon>
        <taxon>Streptomyces</taxon>
    </lineage>
</organism>
<evidence type="ECO:0000259" key="1">
    <source>
        <dbReference type="Pfam" id="PF12957"/>
    </source>
</evidence>
<dbReference type="Proteomes" id="UP000600080">
    <property type="component" value="Unassembled WGS sequence"/>
</dbReference>
<dbReference type="EMBL" id="BMND01000041">
    <property type="protein sequence ID" value="GGN61407.1"/>
    <property type="molecule type" value="Genomic_DNA"/>
</dbReference>
<evidence type="ECO:0000313" key="3">
    <source>
        <dbReference type="Proteomes" id="UP000600080"/>
    </source>
</evidence>
<feature type="domain" description="DUF3846" evidence="1">
    <location>
        <begin position="26"/>
        <end position="131"/>
    </location>
</feature>
<protein>
    <recommendedName>
        <fullName evidence="1">DUF3846 domain-containing protein</fullName>
    </recommendedName>
</protein>